<dbReference type="AlphaFoldDB" id="A0A371F8H5"/>
<evidence type="ECO:0000313" key="5">
    <source>
        <dbReference type="Proteomes" id="UP000257109"/>
    </source>
</evidence>
<dbReference type="PANTHER" id="PTHR35046">
    <property type="entry name" value="ZINC KNUCKLE (CCHC-TYPE) FAMILY PROTEIN"/>
    <property type="match status" value="1"/>
</dbReference>
<accession>A0A371F8H5</accession>
<organism evidence="4 5">
    <name type="scientific">Mucuna pruriens</name>
    <name type="common">Velvet bean</name>
    <name type="synonym">Dolichos pruriens</name>
    <dbReference type="NCBI Taxonomy" id="157652"/>
    <lineage>
        <taxon>Eukaryota</taxon>
        <taxon>Viridiplantae</taxon>
        <taxon>Streptophyta</taxon>
        <taxon>Embryophyta</taxon>
        <taxon>Tracheophyta</taxon>
        <taxon>Spermatophyta</taxon>
        <taxon>Magnoliopsida</taxon>
        <taxon>eudicotyledons</taxon>
        <taxon>Gunneridae</taxon>
        <taxon>Pentapetalae</taxon>
        <taxon>rosids</taxon>
        <taxon>fabids</taxon>
        <taxon>Fabales</taxon>
        <taxon>Fabaceae</taxon>
        <taxon>Papilionoideae</taxon>
        <taxon>50 kb inversion clade</taxon>
        <taxon>NPAAA clade</taxon>
        <taxon>indigoferoid/millettioid clade</taxon>
        <taxon>Phaseoleae</taxon>
        <taxon>Mucuna</taxon>
    </lineage>
</organism>
<keyword evidence="1" id="KW-0479">Metal-binding</keyword>
<keyword evidence="1" id="KW-0863">Zinc-finger</keyword>
<dbReference type="EMBL" id="QJKJ01010129">
    <property type="protein sequence ID" value="RDX74595.1"/>
    <property type="molecule type" value="Genomic_DNA"/>
</dbReference>
<feature type="region of interest" description="Disordered" evidence="2">
    <location>
        <begin position="86"/>
        <end position="110"/>
    </location>
</feature>
<dbReference type="GO" id="GO:0003676">
    <property type="term" value="F:nucleic acid binding"/>
    <property type="evidence" value="ECO:0007669"/>
    <property type="project" value="InterPro"/>
</dbReference>
<feature type="domain" description="CCHC-type" evidence="3">
    <location>
        <begin position="61"/>
        <end position="77"/>
    </location>
</feature>
<comment type="caution">
    <text evidence="4">The sequence shown here is derived from an EMBL/GenBank/DDBJ whole genome shotgun (WGS) entry which is preliminary data.</text>
</comment>
<name>A0A371F8H5_MUCPR</name>
<proteinExistence type="predicted"/>
<dbReference type="InterPro" id="IPR001878">
    <property type="entry name" value="Znf_CCHC"/>
</dbReference>
<dbReference type="SMART" id="SM00343">
    <property type="entry name" value="ZnF_C2HC"/>
    <property type="match status" value="1"/>
</dbReference>
<sequence>MEMDLMRAQIREHEEATVAYNSECCGVATLWQPRGVGPSSYQGGDVAITPSPNSPWTSSIKCFKCLGKGHTASQCPNRRVVVLRDNGEVESESSSKEHSPSSKIETLSDDSHYEGDILMLRETFSC</sequence>
<reference evidence="4" key="1">
    <citation type="submission" date="2018-05" db="EMBL/GenBank/DDBJ databases">
        <title>Draft genome of Mucuna pruriens seed.</title>
        <authorList>
            <person name="Nnadi N.E."/>
            <person name="Vos R."/>
            <person name="Hasami M.H."/>
            <person name="Devisetty U.K."/>
            <person name="Aguiy J.C."/>
        </authorList>
    </citation>
    <scope>NUCLEOTIDE SEQUENCE [LARGE SCALE GENOMIC DNA]</scope>
    <source>
        <strain evidence="4">JCA_2017</strain>
    </source>
</reference>
<dbReference type="InterPro" id="IPR036875">
    <property type="entry name" value="Znf_CCHC_sf"/>
</dbReference>
<dbReference type="Gene3D" id="4.10.60.10">
    <property type="entry name" value="Zinc finger, CCHC-type"/>
    <property type="match status" value="1"/>
</dbReference>
<dbReference type="GO" id="GO:0008270">
    <property type="term" value="F:zinc ion binding"/>
    <property type="evidence" value="ECO:0007669"/>
    <property type="project" value="UniProtKB-KW"/>
</dbReference>
<dbReference type="Proteomes" id="UP000257109">
    <property type="component" value="Unassembled WGS sequence"/>
</dbReference>
<dbReference type="PROSITE" id="PS50158">
    <property type="entry name" value="ZF_CCHC"/>
    <property type="match status" value="1"/>
</dbReference>
<keyword evidence="1" id="KW-0862">Zinc</keyword>
<gene>
    <name evidence="4" type="ORF">CR513_45651</name>
</gene>
<dbReference type="SUPFAM" id="SSF57756">
    <property type="entry name" value="Retrovirus zinc finger-like domains"/>
    <property type="match status" value="1"/>
</dbReference>
<protein>
    <recommendedName>
        <fullName evidence="3">CCHC-type domain-containing protein</fullName>
    </recommendedName>
</protein>
<evidence type="ECO:0000259" key="3">
    <source>
        <dbReference type="PROSITE" id="PS50158"/>
    </source>
</evidence>
<dbReference type="OrthoDB" id="1719899at2759"/>
<evidence type="ECO:0000256" key="2">
    <source>
        <dbReference type="SAM" id="MobiDB-lite"/>
    </source>
</evidence>
<feature type="non-terminal residue" evidence="4">
    <location>
        <position position="1"/>
    </location>
</feature>
<evidence type="ECO:0000256" key="1">
    <source>
        <dbReference type="PROSITE-ProRule" id="PRU00047"/>
    </source>
</evidence>
<dbReference type="PANTHER" id="PTHR35046:SF26">
    <property type="entry name" value="RNA-DIRECTED DNA POLYMERASE"/>
    <property type="match status" value="1"/>
</dbReference>
<keyword evidence="5" id="KW-1185">Reference proteome</keyword>
<evidence type="ECO:0000313" key="4">
    <source>
        <dbReference type="EMBL" id="RDX74595.1"/>
    </source>
</evidence>